<keyword evidence="2" id="KW-1133">Transmembrane helix</keyword>
<evidence type="ECO:0008006" key="5">
    <source>
        <dbReference type="Google" id="ProtNLM"/>
    </source>
</evidence>
<evidence type="ECO:0000256" key="2">
    <source>
        <dbReference type="SAM" id="Phobius"/>
    </source>
</evidence>
<keyword evidence="2" id="KW-0812">Transmembrane</keyword>
<protein>
    <recommendedName>
        <fullName evidence="5">Septum formation initiator</fullName>
    </recommendedName>
</protein>
<dbReference type="InterPro" id="IPR007060">
    <property type="entry name" value="FtsL/DivIC"/>
</dbReference>
<evidence type="ECO:0000313" key="3">
    <source>
        <dbReference type="EMBL" id="PIT93891.1"/>
    </source>
</evidence>
<dbReference type="Proteomes" id="UP000229335">
    <property type="component" value="Unassembled WGS sequence"/>
</dbReference>
<sequence length="145" mass="16567">MRLRGMQEESILKRKFWRSKILAIVLLSLIILIAYPLAKKNNQRRALDKEIKELQAEADRITDKNKDLRDLINYLEGDGFAEKEARVSLDLKKPGEKVAVIKDYNAAEKMATSSAFNIPGLDKAAAVPVAGNPQKWRKYFFANYQ</sequence>
<proteinExistence type="predicted"/>
<dbReference type="Pfam" id="PF04977">
    <property type="entry name" value="DivIC"/>
    <property type="match status" value="1"/>
</dbReference>
<evidence type="ECO:0000313" key="4">
    <source>
        <dbReference type="Proteomes" id="UP000229335"/>
    </source>
</evidence>
<dbReference type="AlphaFoldDB" id="A0A2M6WM67"/>
<organism evidence="3 4">
    <name type="scientific">Candidatus Falkowbacteria bacterium CG10_big_fil_rev_8_21_14_0_10_43_11</name>
    <dbReference type="NCBI Taxonomy" id="1974568"/>
    <lineage>
        <taxon>Bacteria</taxon>
        <taxon>Candidatus Falkowiibacteriota</taxon>
    </lineage>
</organism>
<keyword evidence="2" id="KW-0472">Membrane</keyword>
<feature type="coiled-coil region" evidence="1">
    <location>
        <begin position="37"/>
        <end position="71"/>
    </location>
</feature>
<reference evidence="4" key="1">
    <citation type="submission" date="2017-09" db="EMBL/GenBank/DDBJ databases">
        <title>Depth-based differentiation of microbial function through sediment-hosted aquifers and enrichment of novel symbionts in the deep terrestrial subsurface.</title>
        <authorList>
            <person name="Probst A.J."/>
            <person name="Ladd B."/>
            <person name="Jarett J.K."/>
            <person name="Geller-Mcgrath D.E."/>
            <person name="Sieber C.M.K."/>
            <person name="Emerson J.B."/>
            <person name="Anantharaman K."/>
            <person name="Thomas B.C."/>
            <person name="Malmstrom R."/>
            <person name="Stieglmeier M."/>
            <person name="Klingl A."/>
            <person name="Woyke T."/>
            <person name="Ryan C.M."/>
            <person name="Banfield J.F."/>
        </authorList>
    </citation>
    <scope>NUCLEOTIDE SEQUENCE [LARGE SCALE GENOMIC DNA]</scope>
</reference>
<keyword evidence="1" id="KW-0175">Coiled coil</keyword>
<gene>
    <name evidence="3" type="ORF">COU00_01895</name>
</gene>
<feature type="transmembrane region" description="Helical" evidence="2">
    <location>
        <begin position="21"/>
        <end position="38"/>
    </location>
</feature>
<accession>A0A2M6WM67</accession>
<evidence type="ECO:0000256" key="1">
    <source>
        <dbReference type="SAM" id="Coils"/>
    </source>
</evidence>
<dbReference type="EMBL" id="PFAS01000030">
    <property type="protein sequence ID" value="PIT93891.1"/>
    <property type="molecule type" value="Genomic_DNA"/>
</dbReference>
<name>A0A2M6WM67_9BACT</name>
<comment type="caution">
    <text evidence="3">The sequence shown here is derived from an EMBL/GenBank/DDBJ whole genome shotgun (WGS) entry which is preliminary data.</text>
</comment>